<dbReference type="Pfam" id="PF09652">
    <property type="entry name" value="Cas_VVA1548"/>
    <property type="match status" value="1"/>
</dbReference>
<feature type="compositionally biased region" description="Polar residues" evidence="1">
    <location>
        <begin position="22"/>
        <end position="35"/>
    </location>
</feature>
<protein>
    <submittedName>
        <fullName evidence="2">CRISPR-associated protein</fullName>
    </submittedName>
</protein>
<dbReference type="Proteomes" id="UP000199729">
    <property type="component" value="Chromosome"/>
</dbReference>
<dbReference type="EMBL" id="CP022423">
    <property type="protein sequence ID" value="ASM77891.1"/>
    <property type="molecule type" value="Genomic_DNA"/>
</dbReference>
<feature type="region of interest" description="Disordered" evidence="1">
    <location>
        <begin position="1"/>
        <end position="38"/>
    </location>
</feature>
<dbReference type="KEGG" id="vff:VITFI_CDS2113"/>
<gene>
    <name evidence="2" type="ORF">VITFI_CDS2113</name>
</gene>
<evidence type="ECO:0000256" key="1">
    <source>
        <dbReference type="SAM" id="MobiDB-lite"/>
    </source>
</evidence>
<evidence type="ECO:0000313" key="2">
    <source>
        <dbReference type="EMBL" id="ASM77891.1"/>
    </source>
</evidence>
<dbReference type="AlphaFoldDB" id="A0A221KFU2"/>
<reference evidence="2 3" key="1">
    <citation type="submission" date="2017-07" db="EMBL/GenBank/DDBJ databases">
        <title>Complete Genome Sequence of the cosmetic ferment Vitreoscilla filiformis (ATCC15551).</title>
        <authorList>
            <person name="Contreras S."/>
            <person name="Sagory-Zalkind P."/>
            <person name="Blanquart H."/>
            <person name="Iltis A."/>
            <person name="Morand S.C."/>
        </authorList>
    </citation>
    <scope>NUCLEOTIDE SEQUENCE [LARGE SCALE GENOMIC DNA]</scope>
    <source>
        <strain evidence="2 3">ATCC 15551</strain>
    </source>
</reference>
<evidence type="ECO:0000313" key="3">
    <source>
        <dbReference type="Proteomes" id="UP000199729"/>
    </source>
</evidence>
<name>A0A221KFU2_VITFI</name>
<keyword evidence="3" id="KW-1185">Reference proteome</keyword>
<dbReference type="InterPro" id="IPR013443">
    <property type="entry name" value="CRISPR-assoc_prot_Csx16"/>
</dbReference>
<proteinExistence type="predicted"/>
<dbReference type="NCBIfam" id="TIGR02620">
    <property type="entry name" value="cas_VVA1548"/>
    <property type="match status" value="1"/>
</dbReference>
<organism evidence="2 3">
    <name type="scientific">Vitreoscilla filiformis</name>
    <dbReference type="NCBI Taxonomy" id="63"/>
    <lineage>
        <taxon>Bacteria</taxon>
        <taxon>Pseudomonadati</taxon>
        <taxon>Pseudomonadota</taxon>
        <taxon>Betaproteobacteria</taxon>
        <taxon>Neisseriales</taxon>
        <taxon>Neisseriaceae</taxon>
        <taxon>Vitreoscilla</taxon>
    </lineage>
</organism>
<sequence length="149" mass="16245">MQKISKLAVPSMAKKPRHSAAHSISTEETPVTTPLNLPAQPPQRRHLVITRHPGAVQWVRHLLSPTAVESLPHLHTQDIDPNVSYYGVFPLNLAAAICAAGAECWALTLDMPPELRGQELSAEQLRALNATLVRYDVQRVGDPLKAGAN</sequence>
<accession>A0A221KFU2</accession>